<keyword evidence="2" id="KW-0175">Coiled coil</keyword>
<evidence type="ECO:0000259" key="3">
    <source>
        <dbReference type="Pfam" id="PF00582"/>
    </source>
</evidence>
<dbReference type="InterPro" id="IPR006015">
    <property type="entry name" value="Universal_stress_UspA"/>
</dbReference>
<feature type="coiled-coil region" evidence="2">
    <location>
        <begin position="160"/>
        <end position="209"/>
    </location>
</feature>
<dbReference type="SUPFAM" id="SSF52402">
    <property type="entry name" value="Adenine nucleotide alpha hydrolases-like"/>
    <property type="match status" value="1"/>
</dbReference>
<evidence type="ECO:0000256" key="2">
    <source>
        <dbReference type="SAM" id="Coils"/>
    </source>
</evidence>
<dbReference type="AlphaFoldDB" id="A0A9D7S7A8"/>
<proteinExistence type="inferred from homology"/>
<dbReference type="InterPro" id="IPR006016">
    <property type="entry name" value="UspA"/>
</dbReference>
<dbReference type="CDD" id="cd00293">
    <property type="entry name" value="USP-like"/>
    <property type="match status" value="1"/>
</dbReference>
<comment type="similarity">
    <text evidence="1">Belongs to the universal stress protein A family.</text>
</comment>
<organism evidence="4 5">
    <name type="scientific">Candidatus Defluviibacterium haderslevense</name>
    <dbReference type="NCBI Taxonomy" id="2981993"/>
    <lineage>
        <taxon>Bacteria</taxon>
        <taxon>Pseudomonadati</taxon>
        <taxon>Bacteroidota</taxon>
        <taxon>Saprospiria</taxon>
        <taxon>Saprospirales</taxon>
        <taxon>Saprospiraceae</taxon>
        <taxon>Candidatus Defluviibacterium</taxon>
    </lineage>
</organism>
<evidence type="ECO:0000313" key="4">
    <source>
        <dbReference type="EMBL" id="MBK9716699.1"/>
    </source>
</evidence>
<protein>
    <submittedName>
        <fullName evidence="4">Universal stress protein</fullName>
    </submittedName>
</protein>
<feature type="domain" description="UspA" evidence="3">
    <location>
        <begin position="2"/>
        <end position="143"/>
    </location>
</feature>
<dbReference type="Gene3D" id="3.40.50.12370">
    <property type="match status" value="1"/>
</dbReference>
<dbReference type="EMBL" id="JADKFW010000004">
    <property type="protein sequence ID" value="MBK9716699.1"/>
    <property type="molecule type" value="Genomic_DNA"/>
</dbReference>
<gene>
    <name evidence="4" type="ORF">IPO85_04135</name>
</gene>
<dbReference type="PRINTS" id="PR01438">
    <property type="entry name" value="UNVRSLSTRESS"/>
</dbReference>
<reference evidence="4 5" key="1">
    <citation type="submission" date="2020-10" db="EMBL/GenBank/DDBJ databases">
        <title>Connecting structure to function with the recovery of over 1000 high-quality activated sludge metagenome-assembled genomes encoding full-length rRNA genes using long-read sequencing.</title>
        <authorList>
            <person name="Singleton C.M."/>
            <person name="Petriglieri F."/>
            <person name="Kristensen J.M."/>
            <person name="Kirkegaard R.H."/>
            <person name="Michaelsen T.Y."/>
            <person name="Andersen M.H."/>
            <person name="Karst S.M."/>
            <person name="Dueholm M.S."/>
            <person name="Nielsen P.H."/>
            <person name="Albertsen M."/>
        </authorList>
    </citation>
    <scope>NUCLEOTIDE SEQUENCE [LARGE SCALE GENOMIC DNA]</scope>
    <source>
        <strain evidence="4">Ribe_18-Q3-R11-54_BAT3C.373</strain>
    </source>
</reference>
<name>A0A9D7S7A8_9BACT</name>
<dbReference type="Proteomes" id="UP000808349">
    <property type="component" value="Unassembled WGS sequence"/>
</dbReference>
<accession>A0A9D7S7A8</accession>
<dbReference type="Pfam" id="PF00582">
    <property type="entry name" value="Usp"/>
    <property type="match status" value="1"/>
</dbReference>
<sequence>MNKILATTDLSTNSKAGLRFAMQLADQLKCELIFYYAIEVLKPISWSSQKYDSYLNLEKESYKPLLEKFIIELYAKSGLKPVKYTCIVETGEFFDKMVVNLGIKTKADFICLSTRGAGLIKEIFGSNTSDLIEISPIPIFVIPSNYRVKPMTKITYASDLEQLNVELKLVEKLNNQLKTSLDVVHFQNISEFETNKLKFEQLAAKHEQENITFYFKIYELDFSMSDQLQSFSKKTKSSLLVLFTKAHKNWIQKFFNASNASQLTYDGKIPLLVFHKP</sequence>
<evidence type="ECO:0000313" key="5">
    <source>
        <dbReference type="Proteomes" id="UP000808349"/>
    </source>
</evidence>
<evidence type="ECO:0000256" key="1">
    <source>
        <dbReference type="ARBA" id="ARBA00008791"/>
    </source>
</evidence>
<comment type="caution">
    <text evidence="4">The sequence shown here is derived from an EMBL/GenBank/DDBJ whole genome shotgun (WGS) entry which is preliminary data.</text>
</comment>